<dbReference type="Pfam" id="PF05572">
    <property type="entry name" value="Peptidase_M43"/>
    <property type="match status" value="1"/>
</dbReference>
<accession>A0ABT7CV19</accession>
<dbReference type="SUPFAM" id="SSF55486">
    <property type="entry name" value="Metalloproteases ('zincins'), catalytic domain"/>
    <property type="match status" value="1"/>
</dbReference>
<dbReference type="Proteomes" id="UP001228581">
    <property type="component" value="Unassembled WGS sequence"/>
</dbReference>
<evidence type="ECO:0000256" key="1">
    <source>
        <dbReference type="SAM" id="SignalP"/>
    </source>
</evidence>
<dbReference type="InterPro" id="IPR024079">
    <property type="entry name" value="MetalloPept_cat_dom_sf"/>
</dbReference>
<reference evidence="3 4" key="1">
    <citation type="submission" date="2023-05" db="EMBL/GenBank/DDBJ databases">
        <authorList>
            <person name="Zhang X."/>
        </authorList>
    </citation>
    <scope>NUCLEOTIDE SEQUENCE [LARGE SCALE GENOMIC DNA]</scope>
    <source>
        <strain evidence="3 4">DM2B3-1</strain>
    </source>
</reference>
<dbReference type="RefSeq" id="WP_314003316.1">
    <property type="nucleotide sequence ID" value="NZ_JASJOT010000034.1"/>
</dbReference>
<feature type="chain" id="PRO_5046941771" evidence="1">
    <location>
        <begin position="20"/>
        <end position="288"/>
    </location>
</feature>
<keyword evidence="3" id="KW-0378">Hydrolase</keyword>
<dbReference type="Gene3D" id="3.40.390.10">
    <property type="entry name" value="Collagenase (Catalytic Domain)"/>
    <property type="match status" value="1"/>
</dbReference>
<comment type="caution">
    <text evidence="3">The sequence shown here is derived from an EMBL/GenBank/DDBJ whole genome shotgun (WGS) entry which is preliminary data.</text>
</comment>
<keyword evidence="4" id="KW-1185">Reference proteome</keyword>
<keyword evidence="3" id="KW-0645">Protease</keyword>
<dbReference type="GO" id="GO:0008237">
    <property type="term" value="F:metallopeptidase activity"/>
    <property type="evidence" value="ECO:0007669"/>
    <property type="project" value="UniProtKB-KW"/>
</dbReference>
<sequence>MRSFLLFILIFLNFELASAQTDDGRLITIPVVFHVIYTDTLPDNGMSEEVKLSQNGNSTSRLPREKILAELRDLDQDFQQANLDIADVIPEFQPVIGNPRIHFVLRGIKYVPTTLSQIKQRNNAGKLHELSPIQLAESCLNVYVGTLRVNGGGSEGVTNVPYNNQLPLSDAVNLNYSWVGLGYRLLTHEVGHWLGLWHVDDKSQTEISRVTDIPVQNALTDIDCEICNRPGVKVLRSQRKQFSSPNTNNYMDYSGCRRMFSLQQSNYMRNIIITLRRGIWNASISKDK</sequence>
<evidence type="ECO:0000313" key="4">
    <source>
        <dbReference type="Proteomes" id="UP001228581"/>
    </source>
</evidence>
<organism evidence="3 4">
    <name type="scientific">Xanthocytophaga flava</name>
    <dbReference type="NCBI Taxonomy" id="3048013"/>
    <lineage>
        <taxon>Bacteria</taxon>
        <taxon>Pseudomonadati</taxon>
        <taxon>Bacteroidota</taxon>
        <taxon>Cytophagia</taxon>
        <taxon>Cytophagales</taxon>
        <taxon>Rhodocytophagaceae</taxon>
        <taxon>Xanthocytophaga</taxon>
    </lineage>
</organism>
<name>A0ABT7CV19_9BACT</name>
<evidence type="ECO:0000313" key="3">
    <source>
        <dbReference type="EMBL" id="MDJ1497613.1"/>
    </source>
</evidence>
<protein>
    <submittedName>
        <fullName evidence="3">M43 family zinc metalloprotease</fullName>
    </submittedName>
</protein>
<feature type="domain" description="Peptidase M43 pregnancy-associated plasma-A" evidence="2">
    <location>
        <begin position="153"/>
        <end position="272"/>
    </location>
</feature>
<gene>
    <name evidence="3" type="ORF">QNI19_32035</name>
</gene>
<proteinExistence type="predicted"/>
<dbReference type="InterPro" id="IPR008754">
    <property type="entry name" value="Peptidase_M43"/>
</dbReference>
<keyword evidence="1" id="KW-0732">Signal</keyword>
<keyword evidence="3" id="KW-0482">Metalloprotease</keyword>
<feature type="signal peptide" evidence="1">
    <location>
        <begin position="1"/>
        <end position="19"/>
    </location>
</feature>
<dbReference type="EMBL" id="JASJOT010000034">
    <property type="protein sequence ID" value="MDJ1497613.1"/>
    <property type="molecule type" value="Genomic_DNA"/>
</dbReference>
<evidence type="ECO:0000259" key="2">
    <source>
        <dbReference type="Pfam" id="PF05572"/>
    </source>
</evidence>